<accession>I4AF35</accession>
<dbReference type="OrthoDB" id="9806090at2"/>
<keyword evidence="6" id="KW-1185">Reference proteome</keyword>
<evidence type="ECO:0000256" key="2">
    <source>
        <dbReference type="SAM" id="MobiDB-lite"/>
    </source>
</evidence>
<dbReference type="STRING" id="880071.Fleli_0059"/>
<gene>
    <name evidence="5" type="ordered locus">Fleli_0059</name>
</gene>
<sequence precursor="true">MQRTHFAQSVYTLNLLFANSIYFRFFATFCFFCGISVANTVFAQDTTRVDNIDSLLFFDQQIKSNSTEGETQNPMLEPDLSSPLLQLPDPRSLDAVYRLDDTGEFYDVLRRDAPNSYTPLGRISVEDYTKLKTYYDDVAYYKEKIQEESEEQAATTSSVPKIEVALPSGLGRLLGGDKIEIQPTGSVLLDFGGKWQRIDNPQIPVRQQRNGGINFDQRIQFSILGKLGEKMQLNANFDTKAAFQFENQFNQGYTGYEEDIVQEVQFGNVSLNTTNTLITGSQNLMGITTRLRFGKLWLNTLIANQRGVSESITIRNGAQGQEFEIRADQYETNQHFFLGQFFRDNYEQALRAVPSIVSGVNITRVEVYVTNRNNDTETLRNIIGFMDLGEGSPFRERFAGQGGATRNEANNLFQQVKDLTRTPDQLTELLESGAYNFENGTDYSFLRSARKLSNNEFTFHPQLGYISLQQPLRNDEILAVAYEYTYNGQVFKVGEMTEDYQNKGANDAIFMKLLSPPTIRTDLPIWDLMMKNVYSLQATQLQQENFKLQVIYRDDITGIDNPSLHEGKNTEDVPLVQITNLDRLNPNLDPQVDGNFDFLENITVQSDQARIIFPVVEPFGDKLLELFDPVDEVQFIDKYVFNELYDGTQADAALYANKSKYFLTGSYQSGSGSEVILPGINISEGSVMVRAGSVMLTEGADYTVDYQFGRVRILNEGVMASGKDITIQYERADLFSVQQRNVMGLDAEYILNKDVKFSATLLHLNERPIITRVTTGLEPVKNTMIGATASIQKESGFLTRMVDAIPGLDTKEKSTVTFRGEYAQLIPGENNIISQNGGEAASYVDDFESSEIPYDLTRQPITWKLGSTPQAFRPETGFDGLNYSYKRAKMSWHSVDVTAFFTSGLVSQVPDNISDQDKLNHYVRQIEFDEIFQERDDQQINSPETTLDLAYYPSYPGQYNYNPELNVDGTLSNPKENFAAITKGITYNVDFDNINIQYIEFWMLDPFIQGQNGRVETPNGTGVSNTTGGKFYINLGNISEDVIPDRRHGFENGLPANDADLNDVEETEWGRVTTQQYLTDAFSAEDGARERQDVGLDGLNDEDERFFYRDYLAAVQPRLSATAFEQLEADPSKDNFKYYLGDEQDNANKKILGRYFDFNGTEGNSPENSGTASSTTLPDNEDLNRDNTLSDLDGYYQYEVDLRPNQLANNKYVVDEVTYQTDAGESVKWYQFRIPIREFDDKIGSIDGFKSIRFIRLFMTDWEQPVVMRMAHFQFVGAQWRPYSSSLQDESLSRPVEPYDPSFVISTVNIEENGSDAGASSNGISYAVPPDFERDTDPTSITQARLNEQSLQLCVEDLQDGDSRAAYKNIIYDFVFYKRLKMFLHANSATAQNGEVTAFLRLGTDFKENYYEIEVPLTMSAAGSSLSTQIWLEENEIDLPFDALYDTKTERNASGLSVRVPYERIYEKYKLRVVGNPDLSSVQTIMIGIRNPKTSDEQPKSVCIWANELRVTDFNTEGGWATNLQLQTQLADFATVNAALRYSTPFFGGIQDRISDRTRETNLFYDVSAATQLDKIFLNRLGISLPLFVGYEQTRITPLFNPLDPDIRLERSLETSFDNEQDRQNYRKLVQDRLTRRSINLTNIRKQKVNPDAKANFWDIENFAASVSYTDSKRTNITLATDELRETKVGLVYNFGFDAKPFEPFKKNELLNAPYLKFIRDFNFNYLPNNITVTGQVNRYFAKTQYRNSDLTTDGVVPYFQKSFFFDRNYTVQWNFTKSLLADYNATASAIIDEPAGELNTQEKQDSVWSNIQSLGRMKYFSQATTLNYRVPLDKFPALDFFTADIRRTSNYTWTANAVGVADTLGNMARSSSQFLVNGQIDMQKLYNKSPYLRELTAPKRPSRQGGNNTSRPTAYKEEKQKRLEYRITKFNKKEDRKNKIRGIKLDRLIDSVLIDTVLIAQVDSVKEFSVNKRYDRKVARIDRKRERIRKKLAKLREEQKTKNGNSSSSNGIGGGAVKALLSIKRITINYSINGNTMLPNLLTTPKYVGLDENFNSPGLPFVLGSQSRDNILDMANSGYLSKSAAQTNPIVQDQAKTLSIRMDIEPLKDFQLQIEGQRTQGANYSEVLRYDPFTDDYISETAVRTGNYNISYFSLSTAFTGDDEFGNSPLFDDFIANRNTVKSALDAENQAGSYDLGSQDVLIPAFLSAYSGRNTTSQFPKIPLPNWRLTYNGLTKLEVFKDRFRSISITHGYSSTYAVGSYTSSLLYDFSYLNLGITEYNVPLADLVDAETGDLQPVFVVNQVSITERFSPLIGINIRTNNDITFRFNFNKDRTLSLNLSNAQLAEQRNNDFVFDVGFVKKGVKVPFSDIILKNDLTFRCAVTLRDTKIIQRKIGTDGTQDSDFTGGNFNLQFKPTLAYVVNKRVSLTAYFDRAINKPRLSNSYPRYNTAFGVQVRFNLAQ</sequence>
<dbReference type="KEGG" id="fli:Fleli_0059"/>
<dbReference type="EMBL" id="CP003345">
    <property type="protein sequence ID" value="AFM02570.1"/>
    <property type="molecule type" value="Genomic_DNA"/>
</dbReference>
<feature type="region of interest" description="Disordered" evidence="2">
    <location>
        <begin position="1160"/>
        <end position="1184"/>
    </location>
</feature>
<feature type="region of interest" description="Disordered" evidence="2">
    <location>
        <begin position="1897"/>
        <end position="1919"/>
    </location>
</feature>
<evidence type="ECO:0000313" key="5">
    <source>
        <dbReference type="EMBL" id="AFM02570.1"/>
    </source>
</evidence>
<keyword evidence="3" id="KW-0472">Membrane</keyword>
<evidence type="ECO:0000259" key="4">
    <source>
        <dbReference type="Pfam" id="PF14349"/>
    </source>
</evidence>
<dbReference type="InterPro" id="IPR025684">
    <property type="entry name" value="SprA_N_dom"/>
</dbReference>
<feature type="coiled-coil region" evidence="1">
    <location>
        <begin position="1972"/>
        <end position="2006"/>
    </location>
</feature>
<dbReference type="HOGENOM" id="CLU_228605_0_0_10"/>
<proteinExistence type="predicted"/>
<keyword evidence="3" id="KW-0812">Transmembrane</keyword>
<feature type="domain" description="Gliding motility protein SprA N-terminal" evidence="4">
    <location>
        <begin position="1110"/>
        <end position="1613"/>
    </location>
</feature>
<evidence type="ECO:0000313" key="6">
    <source>
        <dbReference type="Proteomes" id="UP000006054"/>
    </source>
</evidence>
<dbReference type="NCBIfam" id="TIGR04189">
    <property type="entry name" value="surface_SprA"/>
    <property type="match status" value="1"/>
</dbReference>
<reference evidence="6" key="1">
    <citation type="submission" date="2012-06" db="EMBL/GenBank/DDBJ databases">
        <title>The complete genome of Flexibacter litoralis DSM 6794.</title>
        <authorList>
            <person name="Lucas S."/>
            <person name="Copeland A."/>
            <person name="Lapidus A."/>
            <person name="Glavina del Rio T."/>
            <person name="Dalin E."/>
            <person name="Tice H."/>
            <person name="Bruce D."/>
            <person name="Goodwin L."/>
            <person name="Pitluck S."/>
            <person name="Peters L."/>
            <person name="Ovchinnikova G."/>
            <person name="Lu M."/>
            <person name="Kyrpides N."/>
            <person name="Mavromatis K."/>
            <person name="Ivanova N."/>
            <person name="Brettin T."/>
            <person name="Detter J.C."/>
            <person name="Han C."/>
            <person name="Larimer F."/>
            <person name="Land M."/>
            <person name="Hauser L."/>
            <person name="Markowitz V."/>
            <person name="Cheng J.-F."/>
            <person name="Hugenholtz P."/>
            <person name="Woyke T."/>
            <person name="Wu D."/>
            <person name="Spring S."/>
            <person name="Lang E."/>
            <person name="Kopitz M."/>
            <person name="Brambilla E."/>
            <person name="Klenk H.-P."/>
            <person name="Eisen J.A."/>
        </authorList>
    </citation>
    <scope>NUCLEOTIDE SEQUENCE [LARGE SCALE GENOMIC DNA]</scope>
    <source>
        <strain evidence="6">ATCC 23117 / DSM 6794 / NBRC 15988 / NCIMB 1366 / Sio-4</strain>
    </source>
</reference>
<dbReference type="eggNOG" id="COG4797">
    <property type="taxonomic scope" value="Bacteria"/>
</dbReference>
<dbReference type="Proteomes" id="UP000006054">
    <property type="component" value="Chromosome"/>
</dbReference>
<name>I4AF35_BERLS</name>
<feature type="transmembrane region" description="Helical" evidence="3">
    <location>
        <begin position="21"/>
        <end position="42"/>
    </location>
</feature>
<keyword evidence="1" id="KW-0175">Coiled coil</keyword>
<dbReference type="PATRIC" id="fig|880071.3.peg.62"/>
<dbReference type="RefSeq" id="WP_014796039.1">
    <property type="nucleotide sequence ID" value="NC_018018.1"/>
</dbReference>
<organism evidence="5 6">
    <name type="scientific">Bernardetia litoralis (strain ATCC 23117 / DSM 6794 / NBRC 15988 / NCIMB 1366 / Fx l1 / Sio-4)</name>
    <name type="common">Flexibacter litoralis</name>
    <dbReference type="NCBI Taxonomy" id="880071"/>
    <lineage>
        <taxon>Bacteria</taxon>
        <taxon>Pseudomonadati</taxon>
        <taxon>Bacteroidota</taxon>
        <taxon>Cytophagia</taxon>
        <taxon>Cytophagales</taxon>
        <taxon>Bernardetiaceae</taxon>
        <taxon>Bernardetia</taxon>
    </lineage>
</organism>
<protein>
    <recommendedName>
        <fullName evidence="4">Gliding motility protein SprA N-terminal domain-containing protein</fullName>
    </recommendedName>
</protein>
<feature type="compositionally biased region" description="Polar residues" evidence="2">
    <location>
        <begin position="1161"/>
        <end position="1178"/>
    </location>
</feature>
<feature type="domain" description="Gliding motility protein SprA N-terminal" evidence="4">
    <location>
        <begin position="125"/>
        <end position="381"/>
    </location>
</feature>
<evidence type="ECO:0000256" key="3">
    <source>
        <dbReference type="SAM" id="Phobius"/>
    </source>
</evidence>
<keyword evidence="3" id="KW-1133">Transmembrane helix</keyword>
<dbReference type="Pfam" id="PF14349">
    <property type="entry name" value="SprA_N"/>
    <property type="match status" value="2"/>
</dbReference>
<dbReference type="InterPro" id="IPR026377">
    <property type="entry name" value="Cell_surface_SprA"/>
</dbReference>
<evidence type="ECO:0000256" key="1">
    <source>
        <dbReference type="SAM" id="Coils"/>
    </source>
</evidence>